<gene>
    <name evidence="1" type="ORF">LCGC14_1135910</name>
</gene>
<reference evidence="1" key="1">
    <citation type="journal article" date="2015" name="Nature">
        <title>Complex archaea that bridge the gap between prokaryotes and eukaryotes.</title>
        <authorList>
            <person name="Spang A."/>
            <person name="Saw J.H."/>
            <person name="Jorgensen S.L."/>
            <person name="Zaremba-Niedzwiedzka K."/>
            <person name="Martijn J."/>
            <person name="Lind A.E."/>
            <person name="van Eijk R."/>
            <person name="Schleper C."/>
            <person name="Guy L."/>
            <person name="Ettema T.J."/>
        </authorList>
    </citation>
    <scope>NUCLEOTIDE SEQUENCE</scope>
</reference>
<sequence length="121" mass="13829">MNQYCDACGSVLVYRTQPGMLDQLQCPKCTTTIVQLPANDLKAKRKAAVLEHYDEMPLLECEDGDTYYITSMNAICRWDAKEQDYQILDIADFKWPKPEDEFNNRRGAILAQRARKACGTS</sequence>
<accession>A0A0F9PHX6</accession>
<dbReference type="EMBL" id="LAZR01005353">
    <property type="protein sequence ID" value="KKN00636.1"/>
    <property type="molecule type" value="Genomic_DNA"/>
</dbReference>
<protein>
    <submittedName>
        <fullName evidence="1">Uncharacterized protein</fullName>
    </submittedName>
</protein>
<comment type="caution">
    <text evidence="1">The sequence shown here is derived from an EMBL/GenBank/DDBJ whole genome shotgun (WGS) entry which is preliminary data.</text>
</comment>
<proteinExistence type="predicted"/>
<name>A0A0F9PHX6_9ZZZZ</name>
<evidence type="ECO:0000313" key="1">
    <source>
        <dbReference type="EMBL" id="KKN00636.1"/>
    </source>
</evidence>
<organism evidence="1">
    <name type="scientific">marine sediment metagenome</name>
    <dbReference type="NCBI Taxonomy" id="412755"/>
    <lineage>
        <taxon>unclassified sequences</taxon>
        <taxon>metagenomes</taxon>
        <taxon>ecological metagenomes</taxon>
    </lineage>
</organism>
<dbReference type="AlphaFoldDB" id="A0A0F9PHX6"/>